<dbReference type="Proteomes" id="UP000604825">
    <property type="component" value="Unassembled WGS sequence"/>
</dbReference>
<evidence type="ECO:0000256" key="1">
    <source>
        <dbReference type="SAM" id="MobiDB-lite"/>
    </source>
</evidence>
<evidence type="ECO:0000313" key="3">
    <source>
        <dbReference type="Proteomes" id="UP000604825"/>
    </source>
</evidence>
<dbReference type="EMBL" id="CAJGYO010000008">
    <property type="protein sequence ID" value="CAD6251998.1"/>
    <property type="molecule type" value="Genomic_DNA"/>
</dbReference>
<reference evidence="2" key="1">
    <citation type="submission" date="2020-10" db="EMBL/GenBank/DDBJ databases">
        <authorList>
            <person name="Han B."/>
            <person name="Lu T."/>
            <person name="Zhao Q."/>
            <person name="Huang X."/>
            <person name="Zhao Y."/>
        </authorList>
    </citation>
    <scope>NUCLEOTIDE SEQUENCE</scope>
</reference>
<evidence type="ECO:0000313" key="2">
    <source>
        <dbReference type="EMBL" id="CAD6251998.1"/>
    </source>
</evidence>
<name>A0A811PVN6_9POAL</name>
<feature type="region of interest" description="Disordered" evidence="1">
    <location>
        <begin position="1"/>
        <end position="34"/>
    </location>
</feature>
<organism evidence="2 3">
    <name type="scientific">Miscanthus lutarioriparius</name>
    <dbReference type="NCBI Taxonomy" id="422564"/>
    <lineage>
        <taxon>Eukaryota</taxon>
        <taxon>Viridiplantae</taxon>
        <taxon>Streptophyta</taxon>
        <taxon>Embryophyta</taxon>
        <taxon>Tracheophyta</taxon>
        <taxon>Spermatophyta</taxon>
        <taxon>Magnoliopsida</taxon>
        <taxon>Liliopsida</taxon>
        <taxon>Poales</taxon>
        <taxon>Poaceae</taxon>
        <taxon>PACMAD clade</taxon>
        <taxon>Panicoideae</taxon>
        <taxon>Andropogonodae</taxon>
        <taxon>Andropogoneae</taxon>
        <taxon>Saccharinae</taxon>
        <taxon>Miscanthus</taxon>
    </lineage>
</organism>
<sequence length="93" mass="10046">MSGKRELDQVDSGVGAGGGANEQPHHHQPVDGAAGFPWTDVEFVRLRTTMREKIVDFTDRSQSPTEGIGGDWWGISSELKTKGVPVIRSISLA</sequence>
<comment type="caution">
    <text evidence="2">The sequence shown here is derived from an EMBL/GenBank/DDBJ whole genome shotgun (WGS) entry which is preliminary data.</text>
</comment>
<gene>
    <name evidence="2" type="ORF">NCGR_LOCUS35729</name>
</gene>
<protein>
    <submittedName>
        <fullName evidence="2">Uncharacterized protein</fullName>
    </submittedName>
</protein>
<proteinExistence type="predicted"/>
<accession>A0A811PVN6</accession>
<dbReference type="AlphaFoldDB" id="A0A811PVN6"/>
<keyword evidence="3" id="KW-1185">Reference proteome</keyword>